<dbReference type="Gene3D" id="2.30.30.40">
    <property type="entry name" value="SH3 Domains"/>
    <property type="match status" value="1"/>
</dbReference>
<feature type="signal peptide" evidence="1">
    <location>
        <begin position="1"/>
        <end position="18"/>
    </location>
</feature>
<evidence type="ECO:0000256" key="1">
    <source>
        <dbReference type="SAM" id="SignalP"/>
    </source>
</evidence>
<accession>A0A1I5CCX3</accession>
<feature type="chain" id="PRO_5017371729" description="SH3 domain-containing protein" evidence="1">
    <location>
        <begin position="19"/>
        <end position="172"/>
    </location>
</feature>
<dbReference type="EMBL" id="FOVE01000019">
    <property type="protein sequence ID" value="SFN84776.1"/>
    <property type="molecule type" value="Genomic_DNA"/>
</dbReference>
<dbReference type="STRING" id="83765.SAMN05660284_02379"/>
<dbReference type="RefSeq" id="WP_143086050.1">
    <property type="nucleotide sequence ID" value="NZ_FOVE01000019.1"/>
</dbReference>
<evidence type="ECO:0000313" key="2">
    <source>
        <dbReference type="EMBL" id="SFN84776.1"/>
    </source>
</evidence>
<evidence type="ECO:0000313" key="3">
    <source>
        <dbReference type="Proteomes" id="UP000242869"/>
    </source>
</evidence>
<sequence length="172" mass="18092">MMHKLLPLLLFSSALALAEPGSVTRATDLKEKPFLDSATIARIAADSKVDIQSRQGAWAQVRTGEGKSGWLKVLNLRSMASSNGTGLGGVGQLLNVARTGSSGSTVTTGVKGLSAEQIKNARPSPQEVDRLKSYGVNAQEAQRFAKTSQLQPQKVAAIEVSASTSQPQKTSD</sequence>
<keyword evidence="3" id="KW-1185">Reference proteome</keyword>
<reference evidence="3" key="1">
    <citation type="submission" date="2016-10" db="EMBL/GenBank/DDBJ databases">
        <authorList>
            <person name="Varghese N."/>
            <person name="Submissions S."/>
        </authorList>
    </citation>
    <scope>NUCLEOTIDE SEQUENCE [LARGE SCALE GENOMIC DNA]</scope>
    <source>
        <strain evidence="3">DSM 6150</strain>
    </source>
</reference>
<keyword evidence="1" id="KW-0732">Signal</keyword>
<dbReference type="OrthoDB" id="8821343at2"/>
<gene>
    <name evidence="2" type="ORF">SAMN05660284_02379</name>
</gene>
<dbReference type="AlphaFoldDB" id="A0A1I5CCX3"/>
<dbReference type="Proteomes" id="UP000242869">
    <property type="component" value="Unassembled WGS sequence"/>
</dbReference>
<proteinExistence type="predicted"/>
<evidence type="ECO:0008006" key="4">
    <source>
        <dbReference type="Google" id="ProtNLM"/>
    </source>
</evidence>
<organism evidence="2 3">
    <name type="scientific">Formivibrio citricus</name>
    <dbReference type="NCBI Taxonomy" id="83765"/>
    <lineage>
        <taxon>Bacteria</taxon>
        <taxon>Pseudomonadati</taxon>
        <taxon>Pseudomonadota</taxon>
        <taxon>Betaproteobacteria</taxon>
        <taxon>Neisseriales</taxon>
        <taxon>Chitinibacteraceae</taxon>
        <taxon>Formivibrio</taxon>
    </lineage>
</organism>
<protein>
    <recommendedName>
        <fullName evidence="4">SH3 domain-containing protein</fullName>
    </recommendedName>
</protein>
<name>A0A1I5CCX3_9NEIS</name>